<evidence type="ECO:0000313" key="2">
    <source>
        <dbReference type="Proteomes" id="UP001060085"/>
    </source>
</evidence>
<protein>
    <submittedName>
        <fullName evidence="1">Uncharacterized protein</fullName>
    </submittedName>
</protein>
<gene>
    <name evidence="1" type="ORF">M9H77_20780</name>
</gene>
<sequence length="138" mass="16147">MYEEKENTEEKFNREELRLPVLSTSTFSDLHLCHPSKKLHLLCLVRPGNIDQWSLLLTEDIEDAARKEIKFFLPSLHTTFPLALSSGFFFFTWANPNNISSSARNSRSKRMWSERKENKNEKKVLNDSKQSKCGWVIL</sequence>
<proteinExistence type="predicted"/>
<dbReference type="EMBL" id="CM044705">
    <property type="protein sequence ID" value="KAI5661457.1"/>
    <property type="molecule type" value="Genomic_DNA"/>
</dbReference>
<name>A0ACC0AN73_CATRO</name>
<evidence type="ECO:0000313" key="1">
    <source>
        <dbReference type="EMBL" id="KAI5661457.1"/>
    </source>
</evidence>
<reference evidence="2" key="1">
    <citation type="journal article" date="2023" name="Nat. Plants">
        <title>Single-cell RNA sequencing provides a high-resolution roadmap for understanding the multicellular compartmentation of specialized metabolism.</title>
        <authorList>
            <person name="Sun S."/>
            <person name="Shen X."/>
            <person name="Li Y."/>
            <person name="Li Y."/>
            <person name="Wang S."/>
            <person name="Li R."/>
            <person name="Zhang H."/>
            <person name="Shen G."/>
            <person name="Guo B."/>
            <person name="Wei J."/>
            <person name="Xu J."/>
            <person name="St-Pierre B."/>
            <person name="Chen S."/>
            <person name="Sun C."/>
        </authorList>
    </citation>
    <scope>NUCLEOTIDE SEQUENCE [LARGE SCALE GENOMIC DNA]</scope>
</reference>
<keyword evidence="2" id="KW-1185">Reference proteome</keyword>
<organism evidence="1 2">
    <name type="scientific">Catharanthus roseus</name>
    <name type="common">Madagascar periwinkle</name>
    <name type="synonym">Vinca rosea</name>
    <dbReference type="NCBI Taxonomy" id="4058"/>
    <lineage>
        <taxon>Eukaryota</taxon>
        <taxon>Viridiplantae</taxon>
        <taxon>Streptophyta</taxon>
        <taxon>Embryophyta</taxon>
        <taxon>Tracheophyta</taxon>
        <taxon>Spermatophyta</taxon>
        <taxon>Magnoliopsida</taxon>
        <taxon>eudicotyledons</taxon>
        <taxon>Gunneridae</taxon>
        <taxon>Pentapetalae</taxon>
        <taxon>asterids</taxon>
        <taxon>lamiids</taxon>
        <taxon>Gentianales</taxon>
        <taxon>Apocynaceae</taxon>
        <taxon>Rauvolfioideae</taxon>
        <taxon>Vinceae</taxon>
        <taxon>Catharanthinae</taxon>
        <taxon>Catharanthus</taxon>
    </lineage>
</organism>
<dbReference type="Proteomes" id="UP001060085">
    <property type="component" value="Linkage Group LG05"/>
</dbReference>
<comment type="caution">
    <text evidence="1">The sequence shown here is derived from an EMBL/GenBank/DDBJ whole genome shotgun (WGS) entry which is preliminary data.</text>
</comment>
<accession>A0ACC0AN73</accession>